<reference evidence="2" key="1">
    <citation type="thesis" date="2020" institute="ProQuest LLC" country="789 East Eisenhower Parkway, Ann Arbor, MI, USA">
        <title>Comparative Genomics and Chromosome Evolution.</title>
        <authorList>
            <person name="Mudd A.B."/>
        </authorList>
    </citation>
    <scope>NUCLEOTIDE SEQUENCE</scope>
    <source>
        <strain evidence="2">237g6f4</strain>
        <tissue evidence="2">Blood</tissue>
    </source>
</reference>
<dbReference type="AlphaFoldDB" id="A0AAV7B1R4"/>
<dbReference type="Proteomes" id="UP000824782">
    <property type="component" value="Unassembled WGS sequence"/>
</dbReference>
<gene>
    <name evidence="2" type="ORF">GDO81_013630</name>
</gene>
<evidence type="ECO:0000313" key="3">
    <source>
        <dbReference type="Proteomes" id="UP000824782"/>
    </source>
</evidence>
<dbReference type="EMBL" id="WNYA01000006">
    <property type="protein sequence ID" value="KAG8567446.1"/>
    <property type="molecule type" value="Genomic_DNA"/>
</dbReference>
<feature type="region of interest" description="Disordered" evidence="1">
    <location>
        <begin position="1"/>
        <end position="34"/>
    </location>
</feature>
<feature type="compositionally biased region" description="Low complexity" evidence="1">
    <location>
        <begin position="12"/>
        <end position="27"/>
    </location>
</feature>
<keyword evidence="3" id="KW-1185">Reference proteome</keyword>
<name>A0AAV7B1R4_ENGPU</name>
<sequence length="130" mass="13990">MTPGSRAGGSRGAARGPAAQVAAAAGRDSVESEERAHCRGLVLVRGFPVRVQRVEHRLRLGLPRVAVVGGPQFTQQFPTLRFQVRAKVYGSLVLRQRPPALRFGPQVLVVVEVSCFHGSNGGTSWRLPGR</sequence>
<proteinExistence type="predicted"/>
<evidence type="ECO:0000256" key="1">
    <source>
        <dbReference type="SAM" id="MobiDB-lite"/>
    </source>
</evidence>
<evidence type="ECO:0000313" key="2">
    <source>
        <dbReference type="EMBL" id="KAG8567446.1"/>
    </source>
</evidence>
<protein>
    <submittedName>
        <fullName evidence="2">Uncharacterized protein</fullName>
    </submittedName>
</protein>
<comment type="caution">
    <text evidence="2">The sequence shown here is derived from an EMBL/GenBank/DDBJ whole genome shotgun (WGS) entry which is preliminary data.</text>
</comment>
<accession>A0AAV7B1R4</accession>
<feature type="compositionally biased region" description="Gly residues" evidence="1">
    <location>
        <begin position="1"/>
        <end position="11"/>
    </location>
</feature>
<organism evidence="2 3">
    <name type="scientific">Engystomops pustulosus</name>
    <name type="common">Tungara frog</name>
    <name type="synonym">Physalaemus pustulosus</name>
    <dbReference type="NCBI Taxonomy" id="76066"/>
    <lineage>
        <taxon>Eukaryota</taxon>
        <taxon>Metazoa</taxon>
        <taxon>Chordata</taxon>
        <taxon>Craniata</taxon>
        <taxon>Vertebrata</taxon>
        <taxon>Euteleostomi</taxon>
        <taxon>Amphibia</taxon>
        <taxon>Batrachia</taxon>
        <taxon>Anura</taxon>
        <taxon>Neobatrachia</taxon>
        <taxon>Hyloidea</taxon>
        <taxon>Leptodactylidae</taxon>
        <taxon>Leiuperinae</taxon>
        <taxon>Engystomops</taxon>
    </lineage>
</organism>